<reference evidence="1 2" key="2">
    <citation type="submission" date="2008-10" db="EMBL/GenBank/DDBJ databases">
        <authorList>
            <person name="Fulton L."/>
            <person name="Clifton S."/>
            <person name="Fulton B."/>
            <person name="Xu J."/>
            <person name="Minx P."/>
            <person name="Pepin K.H."/>
            <person name="Johnson M."/>
            <person name="Bhonagiri V."/>
            <person name="Nash W.E."/>
            <person name="Mardis E.R."/>
            <person name="Wilson R.K."/>
        </authorList>
    </citation>
    <scope>NUCLEOTIDE SEQUENCE [LARGE SCALE GENOMIC DNA]</scope>
    <source>
        <strain evidence="1 2">DSM 30120</strain>
    </source>
</reference>
<name>B6XKG7_9GAMM</name>
<evidence type="ECO:0000313" key="2">
    <source>
        <dbReference type="Proteomes" id="UP000003729"/>
    </source>
</evidence>
<evidence type="ECO:0000313" key="1">
    <source>
        <dbReference type="EMBL" id="EEB44000.1"/>
    </source>
</evidence>
<protein>
    <recommendedName>
        <fullName evidence="3">Fimbrial protein</fullName>
    </recommendedName>
</protein>
<evidence type="ECO:0008006" key="3">
    <source>
        <dbReference type="Google" id="ProtNLM"/>
    </source>
</evidence>
<reference evidence="1 2" key="1">
    <citation type="submission" date="2008-10" db="EMBL/GenBank/DDBJ databases">
        <title>Draft genome sequence of Providencia alcalifaciens (DSM 30120).</title>
        <authorList>
            <person name="Sudarsanam P."/>
            <person name="Ley R."/>
            <person name="Guruge J."/>
            <person name="Turnbaugh P.J."/>
            <person name="Mahowald M."/>
            <person name="Liep D."/>
            <person name="Gordon J."/>
        </authorList>
    </citation>
    <scope>NUCLEOTIDE SEQUENCE [LARGE SCALE GENOMIC DNA]</scope>
    <source>
        <strain evidence="1 2">DSM 30120</strain>
    </source>
</reference>
<proteinExistence type="predicted"/>
<dbReference type="AlphaFoldDB" id="B6XKG7"/>
<dbReference type="eggNOG" id="ENOG5033DVP">
    <property type="taxonomic scope" value="Bacteria"/>
</dbReference>
<dbReference type="Proteomes" id="UP000003729">
    <property type="component" value="Unassembled WGS sequence"/>
</dbReference>
<organism evidence="1 2">
    <name type="scientific">Providencia alcalifaciens DSM 30120</name>
    <dbReference type="NCBI Taxonomy" id="520999"/>
    <lineage>
        <taxon>Bacteria</taxon>
        <taxon>Pseudomonadati</taxon>
        <taxon>Pseudomonadota</taxon>
        <taxon>Gammaproteobacteria</taxon>
        <taxon>Enterobacterales</taxon>
        <taxon>Morganellaceae</taxon>
        <taxon>Providencia</taxon>
    </lineage>
</organism>
<comment type="caution">
    <text evidence="1">The sequence shown here is derived from an EMBL/GenBank/DDBJ whole genome shotgun (WGS) entry which is preliminary data.</text>
</comment>
<sequence length="128" mass="14016">MIIDDILILSGEILVDHSVKKITLAVFSLMALTFGMHAKASTHSEAKPVASGTIHFVGAIVASPCVITSIEQNIDTKCWNDDGKVKTTSMKINKLTEKGTVLPNHKGTQTFKWINKENKIGVYTVIYD</sequence>
<accession>B6XKG7</accession>
<dbReference type="EMBL" id="ABXW01000074">
    <property type="protein sequence ID" value="EEB44000.1"/>
    <property type="molecule type" value="Genomic_DNA"/>
</dbReference>
<gene>
    <name evidence="1" type="ORF">PROVALCAL_03877</name>
</gene>